<evidence type="ECO:0000313" key="1">
    <source>
        <dbReference type="EMBL" id="KAA8540941.1"/>
    </source>
</evidence>
<accession>A0A5J5BII8</accession>
<organism evidence="1 2">
    <name type="scientific">Nyssa sinensis</name>
    <dbReference type="NCBI Taxonomy" id="561372"/>
    <lineage>
        <taxon>Eukaryota</taxon>
        <taxon>Viridiplantae</taxon>
        <taxon>Streptophyta</taxon>
        <taxon>Embryophyta</taxon>
        <taxon>Tracheophyta</taxon>
        <taxon>Spermatophyta</taxon>
        <taxon>Magnoliopsida</taxon>
        <taxon>eudicotyledons</taxon>
        <taxon>Gunneridae</taxon>
        <taxon>Pentapetalae</taxon>
        <taxon>asterids</taxon>
        <taxon>Cornales</taxon>
        <taxon>Nyssaceae</taxon>
        <taxon>Nyssa</taxon>
    </lineage>
</organism>
<protein>
    <submittedName>
        <fullName evidence="1">Uncharacterized protein</fullName>
    </submittedName>
</protein>
<dbReference type="AlphaFoldDB" id="A0A5J5BII8"/>
<reference evidence="1 2" key="1">
    <citation type="submission" date="2019-09" db="EMBL/GenBank/DDBJ databases">
        <title>A chromosome-level genome assembly of the Chinese tupelo Nyssa sinensis.</title>
        <authorList>
            <person name="Yang X."/>
            <person name="Kang M."/>
            <person name="Yang Y."/>
            <person name="Xiong H."/>
            <person name="Wang M."/>
            <person name="Zhang Z."/>
            <person name="Wang Z."/>
            <person name="Wu H."/>
            <person name="Ma T."/>
            <person name="Liu J."/>
            <person name="Xi Z."/>
        </authorList>
    </citation>
    <scope>NUCLEOTIDE SEQUENCE [LARGE SCALE GENOMIC DNA]</scope>
    <source>
        <strain evidence="1">J267</strain>
        <tissue evidence="1">Leaf</tissue>
    </source>
</reference>
<dbReference type="EMBL" id="CM018036">
    <property type="protein sequence ID" value="KAA8540941.1"/>
    <property type="molecule type" value="Genomic_DNA"/>
</dbReference>
<evidence type="ECO:0000313" key="2">
    <source>
        <dbReference type="Proteomes" id="UP000325577"/>
    </source>
</evidence>
<dbReference type="OrthoDB" id="8061355at2759"/>
<gene>
    <name evidence="1" type="ORF">F0562_024921</name>
</gene>
<sequence length="81" mass="9504">MFICIDELKAKHGLSYVFTTTTSSNQEEVDNLVWHLSPNAKRYSTKYLEPVWLMPLEKTPLSRLHVELRHSTSLVILRYAR</sequence>
<dbReference type="Proteomes" id="UP000325577">
    <property type="component" value="Linkage Group LG13"/>
</dbReference>
<proteinExistence type="predicted"/>
<keyword evidence="2" id="KW-1185">Reference proteome</keyword>
<name>A0A5J5BII8_9ASTE</name>